<dbReference type="GO" id="GO:0016614">
    <property type="term" value="F:oxidoreductase activity, acting on CH-OH group of donors"/>
    <property type="evidence" value="ECO:0007669"/>
    <property type="project" value="InterPro"/>
</dbReference>
<evidence type="ECO:0000256" key="5">
    <source>
        <dbReference type="ARBA" id="ARBA00023002"/>
    </source>
</evidence>
<protein>
    <recommendedName>
        <fullName evidence="6">Glucose-methanol-choline oxidoreductase C-terminal domain-containing protein</fullName>
    </recommendedName>
</protein>
<evidence type="ECO:0000256" key="4">
    <source>
        <dbReference type="ARBA" id="ARBA00022827"/>
    </source>
</evidence>
<keyword evidence="4" id="KW-0274">FAD</keyword>
<dbReference type="EMBL" id="LLZJ01000166">
    <property type="protein sequence ID" value="KUL61610.1"/>
    <property type="molecule type" value="Genomic_DNA"/>
</dbReference>
<dbReference type="GO" id="GO:0050660">
    <property type="term" value="F:flavin adenine dinucleotide binding"/>
    <property type="evidence" value="ECO:0007669"/>
    <property type="project" value="InterPro"/>
</dbReference>
<keyword evidence="5" id="KW-0560">Oxidoreductase</keyword>
<dbReference type="InterPro" id="IPR027424">
    <property type="entry name" value="Glucose_Oxidase_domain_2"/>
</dbReference>
<dbReference type="Gene3D" id="4.10.450.10">
    <property type="entry name" value="Glucose Oxidase, domain 2"/>
    <property type="match status" value="1"/>
</dbReference>
<dbReference type="Gene3D" id="3.50.50.60">
    <property type="entry name" value="FAD/NAD(P)-binding domain"/>
    <property type="match status" value="1"/>
</dbReference>
<organism evidence="7 8">
    <name type="scientific">Streptomyces violaceusniger</name>
    <dbReference type="NCBI Taxonomy" id="68280"/>
    <lineage>
        <taxon>Bacteria</taxon>
        <taxon>Bacillati</taxon>
        <taxon>Actinomycetota</taxon>
        <taxon>Actinomycetes</taxon>
        <taxon>Kitasatosporales</taxon>
        <taxon>Streptomycetaceae</taxon>
        <taxon>Streptomyces</taxon>
        <taxon>Streptomyces violaceusniger group</taxon>
    </lineage>
</organism>
<feature type="domain" description="Glucose-methanol-choline oxidoreductase C-terminal" evidence="6">
    <location>
        <begin position="56"/>
        <end position="180"/>
    </location>
</feature>
<dbReference type="Proteomes" id="UP000053413">
    <property type="component" value="Unassembled WGS sequence"/>
</dbReference>
<comment type="similarity">
    <text evidence="2">Belongs to the GMC oxidoreductase family.</text>
</comment>
<reference evidence="8" key="1">
    <citation type="submission" date="2015-10" db="EMBL/GenBank/DDBJ databases">
        <authorList>
            <person name="Ju K.-S."/>
            <person name="Doroghazi J.R."/>
            <person name="Metcalf W.W."/>
        </authorList>
    </citation>
    <scope>NUCLEOTIDE SEQUENCE [LARGE SCALE GENOMIC DNA]</scope>
    <source>
        <strain evidence="8">NRRL F-8817</strain>
    </source>
</reference>
<evidence type="ECO:0000256" key="2">
    <source>
        <dbReference type="ARBA" id="ARBA00010790"/>
    </source>
</evidence>
<dbReference type="InterPro" id="IPR012132">
    <property type="entry name" value="GMC_OxRdtase"/>
</dbReference>
<dbReference type="InterPro" id="IPR036188">
    <property type="entry name" value="FAD/NAD-bd_sf"/>
</dbReference>
<proteinExistence type="inferred from homology"/>
<keyword evidence="3" id="KW-0285">Flavoprotein</keyword>
<dbReference type="PANTHER" id="PTHR11552">
    <property type="entry name" value="GLUCOSE-METHANOL-CHOLINE GMC OXIDOREDUCTASE"/>
    <property type="match status" value="1"/>
</dbReference>
<dbReference type="SUPFAM" id="SSF54373">
    <property type="entry name" value="FAD-linked reductases, C-terminal domain"/>
    <property type="match status" value="1"/>
</dbReference>
<evidence type="ECO:0000313" key="8">
    <source>
        <dbReference type="Proteomes" id="UP000053413"/>
    </source>
</evidence>
<gene>
    <name evidence="7" type="ORF">ADL28_15295</name>
</gene>
<dbReference type="InterPro" id="IPR007867">
    <property type="entry name" value="GMC_OxRtase_C"/>
</dbReference>
<dbReference type="Pfam" id="PF05199">
    <property type="entry name" value="GMC_oxred_C"/>
    <property type="match status" value="1"/>
</dbReference>
<accession>A0A0X3WXN1</accession>
<comment type="caution">
    <text evidence="7">The sequence shown here is derived from an EMBL/GenBank/DDBJ whole genome shotgun (WGS) entry which is preliminary data.</text>
</comment>
<name>A0A0X3WXN1_STRVO</name>
<evidence type="ECO:0000259" key="6">
    <source>
        <dbReference type="Pfam" id="PF05199"/>
    </source>
</evidence>
<dbReference type="AlphaFoldDB" id="A0A0X3WXN1"/>
<sequence>MTASESSGSVCLLEAGPSDVGDDNILRLNRWLGLLGSGYDWDYPVEPQEKGNSFLRHARAKARVDIRYFTDPYDIDIMTRGLLLARKITARPALALWAGAELAPGPDVHSNDELAAYIRETHNTVYHPACTVPMGAPDAPDAPLDPRLRVKGVTGLRVADGSAMPHLTAVNPCITTMMIGEKCADMIKRGHP</sequence>
<evidence type="ECO:0000256" key="3">
    <source>
        <dbReference type="ARBA" id="ARBA00022630"/>
    </source>
</evidence>
<evidence type="ECO:0000256" key="1">
    <source>
        <dbReference type="ARBA" id="ARBA00001974"/>
    </source>
</evidence>
<dbReference type="SUPFAM" id="SSF51905">
    <property type="entry name" value="FAD/NAD(P)-binding domain"/>
    <property type="match status" value="1"/>
</dbReference>
<dbReference type="PANTHER" id="PTHR11552:SF152">
    <property type="entry name" value="OXIDASE (CODA), PUTATIVE (AFU_ORTHOLOGUE AFUA_8G04090)-RELATED"/>
    <property type="match status" value="1"/>
</dbReference>
<evidence type="ECO:0000313" key="7">
    <source>
        <dbReference type="EMBL" id="KUL61610.1"/>
    </source>
</evidence>
<comment type="cofactor">
    <cofactor evidence="1">
        <name>FAD</name>
        <dbReference type="ChEBI" id="CHEBI:57692"/>
    </cofactor>
</comment>
<dbReference type="Gene3D" id="3.30.560.10">
    <property type="entry name" value="Glucose Oxidase, domain 3"/>
    <property type="match status" value="1"/>
</dbReference>